<comment type="cofactor">
    <cofactor evidence="1">
        <name>Mg(2+)</name>
        <dbReference type="ChEBI" id="CHEBI:18420"/>
    </cofactor>
</comment>
<dbReference type="SUPFAM" id="SSF55931">
    <property type="entry name" value="Glutamine synthetase/guanido kinase"/>
    <property type="match status" value="1"/>
</dbReference>
<dbReference type="RefSeq" id="WP_138660225.1">
    <property type="nucleotide sequence ID" value="NZ_VANS01000001.1"/>
</dbReference>
<evidence type="ECO:0000256" key="2">
    <source>
        <dbReference type="ARBA" id="ARBA00003117"/>
    </source>
</evidence>
<keyword evidence="6" id="KW-0535">Nitrogen fixation</keyword>
<dbReference type="SMART" id="SM01230">
    <property type="entry name" value="Gln-synt_C"/>
    <property type="match status" value="1"/>
</dbReference>
<proteinExistence type="inferred from homology"/>
<comment type="caution">
    <text evidence="11">The sequence shown here is derived from an EMBL/GenBank/DDBJ whole genome shotgun (WGS) entry which is preliminary data.</text>
</comment>
<gene>
    <name evidence="11" type="ORF">FDT80_00125</name>
</gene>
<name>A0A5S3PIF0_9RHOB</name>
<accession>A0A5S3PIF0</accession>
<evidence type="ECO:0000256" key="7">
    <source>
        <dbReference type="PROSITE-ProRule" id="PRU01330"/>
    </source>
</evidence>
<organism evidence="11 12">
    <name type="scientific">Sulfitobacter sabulilitoris</name>
    <dbReference type="NCBI Taxonomy" id="2562655"/>
    <lineage>
        <taxon>Bacteria</taxon>
        <taxon>Pseudomonadati</taxon>
        <taxon>Pseudomonadota</taxon>
        <taxon>Alphaproteobacteria</taxon>
        <taxon>Rhodobacterales</taxon>
        <taxon>Roseobacteraceae</taxon>
        <taxon>Sulfitobacter</taxon>
    </lineage>
</organism>
<keyword evidence="12" id="KW-1185">Reference proteome</keyword>
<evidence type="ECO:0000259" key="9">
    <source>
        <dbReference type="PROSITE" id="PS51986"/>
    </source>
</evidence>
<evidence type="ECO:0000313" key="12">
    <source>
        <dbReference type="Proteomes" id="UP000309550"/>
    </source>
</evidence>
<dbReference type="GO" id="GO:0005524">
    <property type="term" value="F:ATP binding"/>
    <property type="evidence" value="ECO:0007669"/>
    <property type="project" value="UniProtKB-KW"/>
</dbReference>
<dbReference type="Gene3D" id="3.30.590.10">
    <property type="entry name" value="Glutamine synthetase/guanido kinase, catalytic domain"/>
    <property type="match status" value="1"/>
</dbReference>
<reference evidence="11 12" key="1">
    <citation type="submission" date="2019-05" db="EMBL/GenBank/DDBJ databases">
        <title>Sulfitobacter sabulilitoris sp. nov., isolated from a marine sand.</title>
        <authorList>
            <person name="Yoon J.-H."/>
        </authorList>
    </citation>
    <scope>NUCLEOTIDE SEQUENCE [LARGE SCALE GENOMIC DNA]</scope>
    <source>
        <strain evidence="11 12">HSMS-29</strain>
    </source>
</reference>
<evidence type="ECO:0000256" key="4">
    <source>
        <dbReference type="ARBA" id="ARBA00022741"/>
    </source>
</evidence>
<keyword evidence="3" id="KW-0436">Ligase</keyword>
<dbReference type="OrthoDB" id="9807095at2"/>
<dbReference type="InterPro" id="IPR036651">
    <property type="entry name" value="Gln_synt_N_sf"/>
</dbReference>
<dbReference type="PROSITE" id="PS51987">
    <property type="entry name" value="GS_CATALYTIC"/>
    <property type="match status" value="1"/>
</dbReference>
<dbReference type="Pfam" id="PF00120">
    <property type="entry name" value="Gln-synt_C"/>
    <property type="match status" value="1"/>
</dbReference>
<dbReference type="InterPro" id="IPR008147">
    <property type="entry name" value="Gln_synt_N"/>
</dbReference>
<dbReference type="InterPro" id="IPR008146">
    <property type="entry name" value="Gln_synth_cat_dom"/>
</dbReference>
<evidence type="ECO:0000256" key="1">
    <source>
        <dbReference type="ARBA" id="ARBA00001946"/>
    </source>
</evidence>
<protein>
    <submittedName>
        <fullName evidence="11">Glutamine synthetase</fullName>
    </submittedName>
</protein>
<sequence length="480" mass="52190">MDDGIKQGALARLGLLDEDAVARASDLLASVRNSTVETVRVLFADQHGVLRGKTVVASAFGSVLANGINAPSTLLLKDTAHRTVYPVWDGAGDSPIRGAGDVLLVPDPATFRTLSWSPRSAWILCDAVMTSGAEIAFAPRTVLRRAVARLGAQGMAMRMGLEVEFHVYALNDEAVSHADATMPPRPAQTRPLAAGYQLLTETRYARLEPVMDRLRHACQHMGLHVRSMEVEMGPSQFEFTFDPGDPMTQADNMMMFRTLTKEVCAQQGLHATFMCRPRLENACASGWHLHQSLLDRATGASLMMPRADGTPSAQASAWIAGLLDHAVESCLLTTPSVNGYKRYQPFQLAPDRIAWGRDNRGTMVRGLMTPGDPASRIENRVAETSANPYYFFASQILSGLDGITRALTAPAPVENPYEGPAEALPASLGEAIDAFAGSAFYRDALGDGVVDYLVRIKRAEWARYLGAVSEWEQAEYFGLY</sequence>
<dbReference type="AlphaFoldDB" id="A0A5S3PIF0"/>
<dbReference type="PROSITE" id="PS51986">
    <property type="entry name" value="GS_BETA_GRASP"/>
    <property type="match status" value="1"/>
</dbReference>
<evidence type="ECO:0000256" key="8">
    <source>
        <dbReference type="RuleBase" id="RU000384"/>
    </source>
</evidence>
<dbReference type="PANTHER" id="PTHR43785:SF12">
    <property type="entry name" value="TYPE-1 GLUTAMINE SYNTHETASE 2"/>
    <property type="match status" value="1"/>
</dbReference>
<keyword evidence="4" id="KW-0547">Nucleotide-binding</keyword>
<evidence type="ECO:0000256" key="6">
    <source>
        <dbReference type="ARBA" id="ARBA00023231"/>
    </source>
</evidence>
<dbReference type="SUPFAM" id="SSF54368">
    <property type="entry name" value="Glutamine synthetase, N-terminal domain"/>
    <property type="match status" value="1"/>
</dbReference>
<dbReference type="Gene3D" id="3.10.20.70">
    <property type="entry name" value="Glutamine synthetase, N-terminal domain"/>
    <property type="match status" value="1"/>
</dbReference>
<evidence type="ECO:0000313" key="11">
    <source>
        <dbReference type="EMBL" id="TMM54051.1"/>
    </source>
</evidence>
<dbReference type="EMBL" id="VANS01000001">
    <property type="protein sequence ID" value="TMM54051.1"/>
    <property type="molecule type" value="Genomic_DNA"/>
</dbReference>
<keyword evidence="5" id="KW-0067">ATP-binding</keyword>
<dbReference type="InterPro" id="IPR014746">
    <property type="entry name" value="Gln_synth/guanido_kin_cat_dom"/>
</dbReference>
<comment type="similarity">
    <text evidence="7 8">Belongs to the glutamine synthetase family.</text>
</comment>
<dbReference type="GO" id="GO:0006542">
    <property type="term" value="P:glutamine biosynthetic process"/>
    <property type="evidence" value="ECO:0007669"/>
    <property type="project" value="InterPro"/>
</dbReference>
<dbReference type="GO" id="GO:0004356">
    <property type="term" value="F:glutamine synthetase activity"/>
    <property type="evidence" value="ECO:0007669"/>
    <property type="project" value="InterPro"/>
</dbReference>
<feature type="domain" description="GS catalytic" evidence="10">
    <location>
        <begin position="139"/>
        <end position="480"/>
    </location>
</feature>
<evidence type="ECO:0000256" key="3">
    <source>
        <dbReference type="ARBA" id="ARBA00022598"/>
    </source>
</evidence>
<dbReference type="Proteomes" id="UP000309550">
    <property type="component" value="Unassembled WGS sequence"/>
</dbReference>
<evidence type="ECO:0000256" key="5">
    <source>
        <dbReference type="ARBA" id="ARBA00022840"/>
    </source>
</evidence>
<evidence type="ECO:0000259" key="10">
    <source>
        <dbReference type="PROSITE" id="PS51987"/>
    </source>
</evidence>
<comment type="function">
    <text evidence="2">Catalyzes the ATP-dependent biosynthesis of glutamine from glutamate and ammonia.</text>
</comment>
<feature type="domain" description="GS beta-grasp" evidence="9">
    <location>
        <begin position="34"/>
        <end position="132"/>
    </location>
</feature>
<dbReference type="PANTHER" id="PTHR43785">
    <property type="entry name" value="GAMMA-GLUTAMYLPUTRESCINE SYNTHETASE"/>
    <property type="match status" value="1"/>
</dbReference>